<reference evidence="1" key="1">
    <citation type="submission" date="2021-06" db="EMBL/GenBank/DDBJ databases">
        <authorList>
            <person name="Kallberg Y."/>
            <person name="Tangrot J."/>
            <person name="Rosling A."/>
        </authorList>
    </citation>
    <scope>NUCLEOTIDE SEQUENCE</scope>
    <source>
        <strain evidence="1">IL203A</strain>
    </source>
</reference>
<accession>A0ACA9QRQ9</accession>
<feature type="non-terminal residue" evidence="1">
    <location>
        <position position="53"/>
    </location>
</feature>
<sequence>TIIANDQPYLFEETPKYLTSQIEIFKLVNEKPKYYEEKERHSKNKKFERIFLS</sequence>
<dbReference type="Proteomes" id="UP000789702">
    <property type="component" value="Unassembled WGS sequence"/>
</dbReference>
<gene>
    <name evidence="1" type="ORF">DHETER_LOCUS15412</name>
</gene>
<evidence type="ECO:0000313" key="1">
    <source>
        <dbReference type="EMBL" id="CAG8763523.1"/>
    </source>
</evidence>
<proteinExistence type="predicted"/>
<feature type="non-terminal residue" evidence="1">
    <location>
        <position position="1"/>
    </location>
</feature>
<dbReference type="EMBL" id="CAJVPU010052578">
    <property type="protein sequence ID" value="CAG8763523.1"/>
    <property type="molecule type" value="Genomic_DNA"/>
</dbReference>
<evidence type="ECO:0000313" key="2">
    <source>
        <dbReference type="Proteomes" id="UP000789702"/>
    </source>
</evidence>
<protein>
    <submittedName>
        <fullName evidence="1">14903_t:CDS:1</fullName>
    </submittedName>
</protein>
<keyword evidence="2" id="KW-1185">Reference proteome</keyword>
<organism evidence="1 2">
    <name type="scientific">Dentiscutata heterogama</name>
    <dbReference type="NCBI Taxonomy" id="1316150"/>
    <lineage>
        <taxon>Eukaryota</taxon>
        <taxon>Fungi</taxon>
        <taxon>Fungi incertae sedis</taxon>
        <taxon>Mucoromycota</taxon>
        <taxon>Glomeromycotina</taxon>
        <taxon>Glomeromycetes</taxon>
        <taxon>Diversisporales</taxon>
        <taxon>Gigasporaceae</taxon>
        <taxon>Dentiscutata</taxon>
    </lineage>
</organism>
<name>A0ACA9QRQ9_9GLOM</name>
<comment type="caution">
    <text evidence="1">The sequence shown here is derived from an EMBL/GenBank/DDBJ whole genome shotgun (WGS) entry which is preliminary data.</text>
</comment>